<dbReference type="EMBL" id="JRUQ01000027">
    <property type="protein sequence ID" value="KGT94552.1"/>
    <property type="molecule type" value="Genomic_DNA"/>
</dbReference>
<gene>
    <name evidence="2" type="ORF">NG99_08000</name>
</gene>
<organism evidence="2 3">
    <name type="scientific">Erwinia typographi</name>
    <dbReference type="NCBI Taxonomy" id="371042"/>
    <lineage>
        <taxon>Bacteria</taxon>
        <taxon>Pseudomonadati</taxon>
        <taxon>Pseudomonadota</taxon>
        <taxon>Gammaproteobacteria</taxon>
        <taxon>Enterobacterales</taxon>
        <taxon>Erwiniaceae</taxon>
        <taxon>Erwinia</taxon>
    </lineage>
</organism>
<evidence type="ECO:0000313" key="3">
    <source>
        <dbReference type="Proteomes" id="UP000030351"/>
    </source>
</evidence>
<comment type="caution">
    <text evidence="2">The sequence shown here is derived from an EMBL/GenBank/DDBJ whole genome shotgun (WGS) entry which is preliminary data.</text>
</comment>
<dbReference type="OrthoDB" id="6477121at2"/>
<dbReference type="AlphaFoldDB" id="A0A0A3Z676"/>
<keyword evidence="3" id="KW-1185">Reference proteome</keyword>
<dbReference type="Proteomes" id="UP000030351">
    <property type="component" value="Unassembled WGS sequence"/>
</dbReference>
<dbReference type="STRING" id="371042.NG99_08000"/>
<dbReference type="RefSeq" id="WP_034890577.1">
    <property type="nucleotide sequence ID" value="NZ_JRUQ01000027.1"/>
</dbReference>
<name>A0A0A3Z676_9GAMM</name>
<reference evidence="2 3" key="1">
    <citation type="submission" date="2014-10" db="EMBL/GenBank/DDBJ databases">
        <title>Genome sequence of Erwinia typographi M043b.</title>
        <authorList>
            <person name="Chan K.-G."/>
            <person name="Tan W.-S."/>
        </authorList>
    </citation>
    <scope>NUCLEOTIDE SEQUENCE [LARGE SCALE GENOMIC DNA]</scope>
    <source>
        <strain evidence="2 3">M043b</strain>
    </source>
</reference>
<evidence type="ECO:0000256" key="1">
    <source>
        <dbReference type="SAM" id="MobiDB-lite"/>
    </source>
</evidence>
<evidence type="ECO:0000313" key="2">
    <source>
        <dbReference type="EMBL" id="KGT94552.1"/>
    </source>
</evidence>
<feature type="region of interest" description="Disordered" evidence="1">
    <location>
        <begin position="125"/>
        <end position="146"/>
    </location>
</feature>
<accession>A0A0A3Z676</accession>
<proteinExistence type="predicted"/>
<sequence length="146" mass="16456">MSENTQGKLKGLKEKVSMRRNVSSTDNPVEQVEENVSEQTTEGPESRTTRYKRLLDSIVINGLLNIAEDKLSDDIFIESVFSRAYELLPVPVRLVVRREWCLGYLQSRKAPLLAQLQLYRAERHGSAEPVPPDVEPALQPTLPPAT</sequence>
<protein>
    <submittedName>
        <fullName evidence="2">Uncharacterized protein</fullName>
    </submittedName>
</protein>
<feature type="region of interest" description="Disordered" evidence="1">
    <location>
        <begin position="1"/>
        <end position="48"/>
    </location>
</feature>